<dbReference type="Ensembl" id="ENSGGOT00000060225.1">
    <property type="protein sequence ID" value="ENSGGOP00000043807.1"/>
    <property type="gene ID" value="ENSGGOG00000003950.3"/>
</dbReference>
<sequence>MADDIDIEAMLEAPYKKDENKLSSANGHEERSKKILCIKNLDLLTWKRSNPVIAKHLYCRGHITKKSKGPAQWTIYFSDVQYKISLPLKTLESPF</sequence>
<reference evidence="2" key="1">
    <citation type="submission" date="2011-05" db="EMBL/GenBank/DDBJ databases">
        <title>Insights into the evolution of the great apes provided by the gorilla genome.</title>
        <authorList>
            <person name="Scally A."/>
        </authorList>
    </citation>
    <scope>NUCLEOTIDE SEQUENCE [LARGE SCALE GENOMIC DNA]</scope>
</reference>
<proteinExistence type="predicted"/>
<reference evidence="1 2" key="2">
    <citation type="journal article" date="2012" name="Nature">
        <title>Insights into hominid evolution from the gorilla genome sequence.</title>
        <authorList>
            <person name="Scally A."/>
            <person name="Dutheil J.Y."/>
            <person name="Hillier L.W."/>
            <person name="Jordan G.E."/>
            <person name="Goodhead I."/>
            <person name="Herrero J."/>
            <person name="Hobolth A."/>
            <person name="Lappalainen T."/>
            <person name="Mailund T."/>
            <person name="Marques-Bonet T."/>
            <person name="McCarthy S."/>
            <person name="Montgomery S.H."/>
            <person name="Schwalie P.C."/>
            <person name="Tang Y.A."/>
            <person name="Ward M.C."/>
            <person name="Xue Y."/>
            <person name="Yngvadottir B."/>
            <person name="Alkan C."/>
            <person name="Andersen L.N."/>
            <person name="Ayub Q."/>
            <person name="Ball E.V."/>
            <person name="Beal K."/>
            <person name="Bradley B.J."/>
            <person name="Chen Y."/>
            <person name="Clee C.M."/>
            <person name="Fitzgerald S."/>
            <person name="Graves T.A."/>
            <person name="Gu Y."/>
            <person name="Heath P."/>
            <person name="Heger A."/>
            <person name="Karakoc E."/>
            <person name="Kolb-Kokocinski A."/>
            <person name="Laird G.K."/>
            <person name="Lunter G."/>
            <person name="Meader S."/>
            <person name="Mort M."/>
            <person name="Mullikin J.C."/>
            <person name="Munch K."/>
            <person name="O'Connor T.D."/>
            <person name="Phillips A.D."/>
            <person name="Prado-Martinez J."/>
            <person name="Rogers A.S."/>
            <person name="Sajjadian S."/>
            <person name="Schmidt D."/>
            <person name="Shaw K."/>
            <person name="Simpson J.T."/>
            <person name="Stenson P.D."/>
            <person name="Turner D.J."/>
            <person name="Vigilant L."/>
            <person name="Vilella A.J."/>
            <person name="Whitener W."/>
            <person name="Zhu B."/>
            <person name="Cooper D.N."/>
            <person name="de Jong P."/>
            <person name="Dermitzakis E.T."/>
            <person name="Eichler E.E."/>
            <person name="Flicek P."/>
            <person name="Goldman N."/>
            <person name="Mundy N.I."/>
            <person name="Ning Z."/>
            <person name="Odom D.T."/>
            <person name="Ponting C.P."/>
            <person name="Quail M.A."/>
            <person name="Ryder O.A."/>
            <person name="Searle S.M."/>
            <person name="Warren W.C."/>
            <person name="Wilson R.K."/>
            <person name="Schierup M.H."/>
            <person name="Rogers J."/>
            <person name="Tyler-Smith C."/>
            <person name="Durbin R."/>
        </authorList>
    </citation>
    <scope>NUCLEOTIDE SEQUENCE [LARGE SCALE GENOMIC DNA]</scope>
</reference>
<evidence type="ECO:0000313" key="2">
    <source>
        <dbReference type="Proteomes" id="UP000001519"/>
    </source>
</evidence>
<accession>A0A2I2Z9F7</accession>
<name>A0A2I2Z9F7_GORGO</name>
<dbReference type="EMBL" id="CABD030116602">
    <property type="status" value="NOT_ANNOTATED_CDS"/>
    <property type="molecule type" value="Genomic_DNA"/>
</dbReference>
<reference evidence="1" key="3">
    <citation type="submission" date="2025-08" db="UniProtKB">
        <authorList>
            <consortium name="Ensembl"/>
        </authorList>
    </citation>
    <scope>IDENTIFICATION</scope>
</reference>
<organism evidence="1 2">
    <name type="scientific">Gorilla gorilla gorilla</name>
    <name type="common">Western lowland gorilla</name>
    <dbReference type="NCBI Taxonomy" id="9595"/>
    <lineage>
        <taxon>Eukaryota</taxon>
        <taxon>Metazoa</taxon>
        <taxon>Chordata</taxon>
        <taxon>Craniata</taxon>
        <taxon>Vertebrata</taxon>
        <taxon>Euteleostomi</taxon>
        <taxon>Mammalia</taxon>
        <taxon>Eutheria</taxon>
        <taxon>Euarchontoglires</taxon>
        <taxon>Primates</taxon>
        <taxon>Haplorrhini</taxon>
        <taxon>Catarrhini</taxon>
        <taxon>Hominidae</taxon>
        <taxon>Gorilla</taxon>
    </lineage>
</organism>
<protein>
    <submittedName>
        <fullName evidence="1">RNA binding motif protein 39</fullName>
    </submittedName>
</protein>
<dbReference type="EMBL" id="CABD030116604">
    <property type="status" value="NOT_ANNOTATED_CDS"/>
    <property type="molecule type" value="Genomic_DNA"/>
</dbReference>
<dbReference type="EMBL" id="CABD030116605">
    <property type="status" value="NOT_ANNOTATED_CDS"/>
    <property type="molecule type" value="Genomic_DNA"/>
</dbReference>
<evidence type="ECO:0000313" key="1">
    <source>
        <dbReference type="Ensembl" id="ENSGGOP00000043807.1"/>
    </source>
</evidence>
<reference evidence="1" key="4">
    <citation type="submission" date="2025-09" db="UniProtKB">
        <authorList>
            <consortium name="Ensembl"/>
        </authorList>
    </citation>
    <scope>IDENTIFICATION</scope>
</reference>
<gene>
    <name evidence="1" type="primary">RBM39</name>
</gene>
<keyword evidence="2" id="KW-1185">Reference proteome</keyword>
<dbReference type="GeneTree" id="ENSGT00940000154468"/>
<dbReference type="Bgee" id="ENSGGOG00000003950">
    <property type="expression patterns" value="Expressed in cerebellum and 5 other cell types or tissues"/>
</dbReference>
<dbReference type="Proteomes" id="UP000001519">
    <property type="component" value="Chromosome 20"/>
</dbReference>
<dbReference type="EMBL" id="CABD030116603">
    <property type="status" value="NOT_ANNOTATED_CDS"/>
    <property type="molecule type" value="Genomic_DNA"/>
</dbReference>
<dbReference type="AlphaFoldDB" id="A0A2I2Z9F7"/>